<name>O56272_HHV7R</name>
<dbReference type="Pfam" id="PF00001">
    <property type="entry name" value="7tm_1"/>
    <property type="match status" value="1"/>
</dbReference>
<dbReference type="SUPFAM" id="SSF81321">
    <property type="entry name" value="Family A G protein-coupled receptor-like"/>
    <property type="match status" value="1"/>
</dbReference>
<keyword evidence="2" id="KW-0812">Transmembrane</keyword>
<protein>
    <submittedName>
        <fullName evidence="8">U12</fullName>
    </submittedName>
</protein>
<dbReference type="OrthoDB" id="15216at10239"/>
<gene>
    <name evidence="8" type="primary">U12</name>
</gene>
<evidence type="ECO:0000256" key="2">
    <source>
        <dbReference type="ARBA" id="ARBA00022692"/>
    </source>
</evidence>
<organism evidence="8 9">
    <name type="scientific">Human herpesvirus 7 (strain RK)</name>
    <name type="common">HHV-7</name>
    <name type="synonym">Human T lymphotropic virus</name>
    <dbReference type="NCBI Taxonomy" id="262398"/>
    <lineage>
        <taxon>Viruses</taxon>
        <taxon>Duplodnaviria</taxon>
        <taxon>Heunggongvirae</taxon>
        <taxon>Peploviricota</taxon>
        <taxon>Herviviricetes</taxon>
        <taxon>Herpesvirales</taxon>
        <taxon>Orthoherpesviridae</taxon>
        <taxon>Betaherpesvirinae</taxon>
        <taxon>Roseolovirus</taxon>
        <taxon>Roseolovirus humanbeta7</taxon>
        <taxon>Human betaherpesvirus 7</taxon>
    </lineage>
</organism>
<dbReference type="GeneID" id="3289471"/>
<dbReference type="PROSITE" id="PS50262">
    <property type="entry name" value="G_PROTEIN_RECEP_F1_2"/>
    <property type="match status" value="1"/>
</dbReference>
<evidence type="ECO:0000256" key="3">
    <source>
        <dbReference type="ARBA" id="ARBA00022989"/>
    </source>
</evidence>
<keyword evidence="9" id="KW-1185">Reference proteome</keyword>
<dbReference type="PANTHER" id="PTHR10489:SF932">
    <property type="entry name" value="G-PROTEIN COUPLED RECEPTORS FAMILY 1 PROFILE DOMAIN-CONTAINING PROTEIN"/>
    <property type="match status" value="1"/>
</dbReference>
<dbReference type="GO" id="GO:0016493">
    <property type="term" value="F:C-C chemokine receptor activity"/>
    <property type="evidence" value="ECO:0007669"/>
    <property type="project" value="TreeGrafter"/>
</dbReference>
<dbReference type="Proteomes" id="UP000098510">
    <property type="component" value="Segment"/>
</dbReference>
<evidence type="ECO:0000256" key="6">
    <source>
        <dbReference type="ARBA" id="ARBA00023170"/>
    </source>
</evidence>
<dbReference type="GO" id="GO:0016020">
    <property type="term" value="C:membrane"/>
    <property type="evidence" value="ECO:0007669"/>
    <property type="project" value="UniProtKB-SubCell"/>
</dbReference>
<dbReference type="KEGG" id="vg:3289471"/>
<dbReference type="PANTHER" id="PTHR10489">
    <property type="entry name" value="CELL ADHESION MOLECULE"/>
    <property type="match status" value="1"/>
</dbReference>
<dbReference type="InterPro" id="IPR000276">
    <property type="entry name" value="GPCR_Rhodpsn"/>
</dbReference>
<comment type="subcellular location">
    <subcellularLocation>
        <location evidence="1">Membrane</location>
        <topology evidence="1">Multi-pass membrane protein</topology>
    </subcellularLocation>
</comment>
<dbReference type="Gene3D" id="1.20.1070.10">
    <property type="entry name" value="Rhodopsin 7-helix transmembrane proteins"/>
    <property type="match status" value="1"/>
</dbReference>
<evidence type="ECO:0000256" key="5">
    <source>
        <dbReference type="ARBA" id="ARBA00023136"/>
    </source>
</evidence>
<dbReference type="EMBL" id="AF037218">
    <property type="protein sequence ID" value="AAC40727.1"/>
    <property type="molecule type" value="Genomic_DNA"/>
</dbReference>
<evidence type="ECO:0000313" key="8">
    <source>
        <dbReference type="EMBL" id="AAC40727.1"/>
    </source>
</evidence>
<dbReference type="InterPro" id="IPR017452">
    <property type="entry name" value="GPCR_Rhodpsn_7TM"/>
</dbReference>
<evidence type="ECO:0000313" key="9">
    <source>
        <dbReference type="Proteomes" id="UP000098510"/>
    </source>
</evidence>
<sequence length="333" mass="38459">MDTLIDFQKILHDEEYKYNYTCITPTVRKAQRLESVINGIMLTLILPVSTVVICTLLIYYKWTKQTITSPYLITLFISDSLHSLTVLLLTLNREALTNLNQALCQCVLFVYSASCTYSLCMLAVISTIRYRTLQRRTLNDKNNNHIKRNVGILFLSSAMCAIPAVLYVQVEKKKGNYGKCNIHISTQKAYDLFIGIKIVYCFLWGIFPTVIFSYFYVIFGKTLRALTQSKHNKTLSFISLLILSFLCIQIPNLLVMSVEIFFLYIANTSCLGTIQREIVQIISRLMPEIHCLSNPLVYAFTRTDFRLRFYDFIKCNLCNSSLKRKRNPLTIKN</sequence>
<proteinExistence type="predicted"/>
<dbReference type="GO" id="GO:0019957">
    <property type="term" value="F:C-C chemokine binding"/>
    <property type="evidence" value="ECO:0007669"/>
    <property type="project" value="TreeGrafter"/>
</dbReference>
<keyword evidence="6" id="KW-0675">Receptor</keyword>
<keyword evidence="7" id="KW-0807">Transducer</keyword>
<accession>O56272</accession>
<dbReference type="GO" id="GO:0060326">
    <property type="term" value="P:cell chemotaxis"/>
    <property type="evidence" value="ECO:0007669"/>
    <property type="project" value="TreeGrafter"/>
</dbReference>
<dbReference type="GO" id="GO:0007204">
    <property type="term" value="P:positive regulation of cytosolic calcium ion concentration"/>
    <property type="evidence" value="ECO:0007669"/>
    <property type="project" value="TreeGrafter"/>
</dbReference>
<evidence type="ECO:0000256" key="7">
    <source>
        <dbReference type="ARBA" id="ARBA00023224"/>
    </source>
</evidence>
<keyword evidence="5" id="KW-0472">Membrane</keyword>
<dbReference type="InterPro" id="IPR050119">
    <property type="entry name" value="CCR1-9-like"/>
</dbReference>
<dbReference type="PRINTS" id="PR00237">
    <property type="entry name" value="GPCRRHODOPSN"/>
</dbReference>
<evidence type="ECO:0000256" key="4">
    <source>
        <dbReference type="ARBA" id="ARBA00023040"/>
    </source>
</evidence>
<evidence type="ECO:0000256" key="1">
    <source>
        <dbReference type="ARBA" id="ARBA00004141"/>
    </source>
</evidence>
<reference evidence="8 9" key="1">
    <citation type="journal article" date="1998" name="Virology">
        <title>The DNA sequence of the RK strain of human herpesvirus 7.</title>
        <authorList>
            <person name="Megaw A.G."/>
            <person name="Rapaport D."/>
            <person name="Avidor B."/>
            <person name="Frenkel N."/>
            <person name="Davison A.J."/>
        </authorList>
    </citation>
    <scope>NUCLEOTIDE SEQUENCE [LARGE SCALE GENOMIC DNA]</scope>
    <source>
        <strain evidence="8 9">RK</strain>
    </source>
</reference>
<keyword evidence="4" id="KW-0297">G-protein coupled receptor</keyword>
<keyword evidence="3" id="KW-1133">Transmembrane helix</keyword>
<dbReference type="RefSeq" id="YP_073753.1">
    <property type="nucleotide sequence ID" value="NC_001716.2"/>
</dbReference>
<dbReference type="GO" id="GO:0019722">
    <property type="term" value="P:calcium-mediated signaling"/>
    <property type="evidence" value="ECO:0007669"/>
    <property type="project" value="TreeGrafter"/>
</dbReference>
<organismHost>
    <name type="scientific">Homo sapiens</name>
    <name type="common">Human</name>
    <dbReference type="NCBI Taxonomy" id="9606"/>
</organismHost>
<dbReference type="GO" id="GO:0006955">
    <property type="term" value="P:immune response"/>
    <property type="evidence" value="ECO:0007669"/>
    <property type="project" value="TreeGrafter"/>
</dbReference>